<comment type="caution">
    <text evidence="2">The sequence shown here is derived from an EMBL/GenBank/DDBJ whole genome shotgun (WGS) entry which is preliminary data.</text>
</comment>
<dbReference type="GO" id="GO:0006506">
    <property type="term" value="P:GPI anchor biosynthetic process"/>
    <property type="evidence" value="ECO:0007669"/>
    <property type="project" value="InterPro"/>
</dbReference>
<dbReference type="PANTHER" id="PTHR45871:SF1">
    <property type="entry name" value="PHOSPHATIDYLINOSITOL N-ACETYLGLUCOSAMINYLTRANSFERASE SUBUNIT A"/>
    <property type="match status" value="1"/>
</dbReference>
<dbReference type="OrthoDB" id="734129at2759"/>
<dbReference type="PANTHER" id="PTHR45871">
    <property type="entry name" value="N-ACETYLGLUCOSAMINYL-PHOSPHATIDYLINOSITOL BIOSYNTHETIC PROTEIN"/>
    <property type="match status" value="1"/>
</dbReference>
<dbReference type="SUPFAM" id="SSF53756">
    <property type="entry name" value="UDP-Glycosyltransferase/glycogen phosphorylase"/>
    <property type="match status" value="1"/>
</dbReference>
<protein>
    <recommendedName>
        <fullName evidence="1">PIGA GPI anchor biosynthesis domain-containing protein</fullName>
    </recommendedName>
</protein>
<proteinExistence type="predicted"/>
<dbReference type="InParanoid" id="G7EA85"/>
<dbReference type="eggNOG" id="KOG1111">
    <property type="taxonomic scope" value="Eukaryota"/>
</dbReference>
<dbReference type="Gene3D" id="3.40.50.2000">
    <property type="entry name" value="Glycogen Phosphorylase B"/>
    <property type="match status" value="2"/>
</dbReference>
<dbReference type="HOGENOM" id="CLU_009583_19_0_1"/>
<dbReference type="EMBL" id="BABT02000233">
    <property type="protein sequence ID" value="GAA99745.1"/>
    <property type="molecule type" value="Genomic_DNA"/>
</dbReference>
<gene>
    <name evidence="2" type="primary">Mo06448</name>
    <name evidence="2" type="ORF">E5Q_06448</name>
</gene>
<dbReference type="FunCoup" id="G7EA85">
    <property type="interactions" value="215"/>
</dbReference>
<sequence length="460" mass="51232">MACRPLNIAMACDYSWPKLGGVEEHIYMLSQELLRRGHKVVIITHAYASTEPNSSRTGIRYLPNGLKVYHLPLEPIPPQSNHATLPQMFASLPLVRQVLIREEVEILHAHQAMSSQGLESILHARAMGIRALFTDHSLQGFGGWGEMWGNKMLKSVLSDVEAVIAVSHTCRENTVLRAALNPDLVHVIPNAVVASKFSPDPLRAKRMTKDTVTVVCISRLAYRKGIDLLIGAVPRICEIYPDVKFIIGGDGPKVIELEQMRERHQQLLRGRVELLGPVRHEQVRDVLIRGEIFLNTSLTEAFGMGILEAACSGLYVVSTRVGGIPEVLPDHLISFAQPDVEDVVQVIGAAIDHIRSGRHDPVKAHEAIRTKYSWADVAERTERVYEAMLTVELPPLVERLRRIYGTGVVHGKVMCIVALVNCVFLALLEVFDPSDRIDKCPAFSLARYNKWSDAVMSRIP</sequence>
<accession>G7EA85</accession>
<dbReference type="InterPro" id="IPR013234">
    <property type="entry name" value="PIGA_GPI_anchor_biosynthesis"/>
</dbReference>
<dbReference type="GO" id="GO:0017176">
    <property type="term" value="F:phosphatidylinositol N-acetylglucosaminyltransferase activity"/>
    <property type="evidence" value="ECO:0007669"/>
    <property type="project" value="TreeGrafter"/>
</dbReference>
<evidence type="ECO:0000313" key="3">
    <source>
        <dbReference type="Proteomes" id="UP000009131"/>
    </source>
</evidence>
<evidence type="ECO:0000259" key="1">
    <source>
        <dbReference type="Pfam" id="PF08288"/>
    </source>
</evidence>
<organism evidence="2 3">
    <name type="scientific">Mixia osmundae (strain CBS 9802 / IAM 14324 / JCM 22182 / KY 12970)</name>
    <dbReference type="NCBI Taxonomy" id="764103"/>
    <lineage>
        <taxon>Eukaryota</taxon>
        <taxon>Fungi</taxon>
        <taxon>Dikarya</taxon>
        <taxon>Basidiomycota</taxon>
        <taxon>Pucciniomycotina</taxon>
        <taxon>Mixiomycetes</taxon>
        <taxon>Mixiales</taxon>
        <taxon>Mixiaceae</taxon>
        <taxon>Mixia</taxon>
    </lineage>
</organism>
<dbReference type="OMA" id="SHFWMSG"/>
<reference evidence="2 3" key="1">
    <citation type="journal article" date="2011" name="J. Gen. Appl. Microbiol.">
        <title>Draft genome sequencing of the enigmatic basidiomycete Mixia osmundae.</title>
        <authorList>
            <person name="Nishida H."/>
            <person name="Nagatsuka Y."/>
            <person name="Sugiyama J."/>
        </authorList>
    </citation>
    <scope>NUCLEOTIDE SEQUENCE [LARGE SCALE GENOMIC DNA]</scope>
    <source>
        <strain evidence="3">CBS 9802 / IAM 14324 / JCM 22182 / KY 12970</strain>
    </source>
</reference>
<feature type="domain" description="PIGA GPI anchor biosynthesis" evidence="1">
    <location>
        <begin position="54"/>
        <end position="142"/>
    </location>
</feature>
<evidence type="ECO:0000313" key="2">
    <source>
        <dbReference type="EMBL" id="GAA99745.1"/>
    </source>
</evidence>
<dbReference type="GO" id="GO:0000506">
    <property type="term" value="C:glycosylphosphatidylinositol-N-acetylglucosaminyltransferase (GPI-GnT) complex"/>
    <property type="evidence" value="ECO:0007669"/>
    <property type="project" value="TreeGrafter"/>
</dbReference>
<dbReference type="Pfam" id="PF13692">
    <property type="entry name" value="Glyco_trans_1_4"/>
    <property type="match status" value="1"/>
</dbReference>
<name>G7EA85_MIXOS</name>
<keyword evidence="3" id="KW-1185">Reference proteome</keyword>
<dbReference type="STRING" id="764103.G7EA85"/>
<dbReference type="RefSeq" id="XP_014568032.1">
    <property type="nucleotide sequence ID" value="XM_014712546.1"/>
</dbReference>
<reference evidence="2 3" key="2">
    <citation type="journal article" date="2012" name="Open Biol.">
        <title>Characteristics of nucleosomes and linker DNA regions on the genome of the basidiomycete Mixia osmundae revealed by mono- and dinucleosome mapping.</title>
        <authorList>
            <person name="Nishida H."/>
            <person name="Kondo S."/>
            <person name="Matsumoto T."/>
            <person name="Suzuki Y."/>
            <person name="Yoshikawa H."/>
            <person name="Taylor T.D."/>
            <person name="Sugiyama J."/>
        </authorList>
    </citation>
    <scope>NUCLEOTIDE SEQUENCE [LARGE SCALE GENOMIC DNA]</scope>
    <source>
        <strain evidence="3">CBS 9802 / IAM 14324 / JCM 22182 / KY 12970</strain>
    </source>
</reference>
<dbReference type="Proteomes" id="UP000009131">
    <property type="component" value="Unassembled WGS sequence"/>
</dbReference>
<dbReference type="AlphaFoldDB" id="G7EA85"/>
<dbReference type="Pfam" id="PF08288">
    <property type="entry name" value="PIGA"/>
    <property type="match status" value="1"/>
</dbReference>